<comment type="caution">
    <text evidence="1">The sequence shown here is derived from an EMBL/GenBank/DDBJ whole genome shotgun (WGS) entry which is preliminary data.</text>
</comment>
<proteinExistence type="predicted"/>
<sequence length="251" mass="28288">MVYEFLPVARLHRKIHGFPTLVILWSPTTMLRTCKVIANEAADITNKTVKRYKHTQSIGTCRHTETLDSMPRMIVDWTPEGFRHLQSMTNLIVTSLECAGYVKDTRKLLNHHAPTPAFLRSLRGQDAAATAAAWVWQAAHSVLAPKGVMGFDVAVNVSNPAAWYVNGEFKPLFVDASEQSQFVDKITETSLQEGFDNVVVLFTAVPARPGGFNSVKPKTWSKFIQSWLGFTRCGWFINNENYKAWAEAEWI</sequence>
<organism evidence="1 2">
    <name type="scientific">Boeremia exigua</name>
    <dbReference type="NCBI Taxonomy" id="749465"/>
    <lineage>
        <taxon>Eukaryota</taxon>
        <taxon>Fungi</taxon>
        <taxon>Dikarya</taxon>
        <taxon>Ascomycota</taxon>
        <taxon>Pezizomycotina</taxon>
        <taxon>Dothideomycetes</taxon>
        <taxon>Pleosporomycetidae</taxon>
        <taxon>Pleosporales</taxon>
        <taxon>Pleosporineae</taxon>
        <taxon>Didymellaceae</taxon>
        <taxon>Boeremia</taxon>
    </lineage>
</organism>
<name>A0ACC2IAG7_9PLEO</name>
<evidence type="ECO:0000313" key="1">
    <source>
        <dbReference type="EMBL" id="KAJ8112164.1"/>
    </source>
</evidence>
<evidence type="ECO:0000313" key="2">
    <source>
        <dbReference type="Proteomes" id="UP001153331"/>
    </source>
</evidence>
<dbReference type="EMBL" id="JAPHNI010000346">
    <property type="protein sequence ID" value="KAJ8112164.1"/>
    <property type="molecule type" value="Genomic_DNA"/>
</dbReference>
<reference evidence="1" key="1">
    <citation type="submission" date="2022-11" db="EMBL/GenBank/DDBJ databases">
        <title>Genome Sequence of Boeremia exigua.</title>
        <authorList>
            <person name="Buettner E."/>
        </authorList>
    </citation>
    <scope>NUCLEOTIDE SEQUENCE</scope>
    <source>
        <strain evidence="1">CU02</strain>
    </source>
</reference>
<keyword evidence="2" id="KW-1185">Reference proteome</keyword>
<gene>
    <name evidence="1" type="ORF">OPT61_g5410</name>
</gene>
<accession>A0ACC2IAG7</accession>
<dbReference type="Proteomes" id="UP001153331">
    <property type="component" value="Unassembled WGS sequence"/>
</dbReference>
<protein>
    <submittedName>
        <fullName evidence="1">Uncharacterized protein</fullName>
    </submittedName>
</protein>